<accession>A0A517PM40</accession>
<keyword evidence="3" id="KW-1185">Reference proteome</keyword>
<feature type="transmembrane region" description="Helical" evidence="1">
    <location>
        <begin position="7"/>
        <end position="32"/>
    </location>
</feature>
<dbReference type="Proteomes" id="UP000320421">
    <property type="component" value="Chromosome"/>
</dbReference>
<dbReference type="RefSeq" id="WP_145183224.1">
    <property type="nucleotide sequence ID" value="NZ_CP036266.1"/>
</dbReference>
<keyword evidence="1" id="KW-0472">Membrane</keyword>
<reference evidence="2 3" key="1">
    <citation type="submission" date="2019-02" db="EMBL/GenBank/DDBJ databases">
        <title>Deep-cultivation of Planctomycetes and their phenomic and genomic characterization uncovers novel biology.</title>
        <authorList>
            <person name="Wiegand S."/>
            <person name="Jogler M."/>
            <person name="Boedeker C."/>
            <person name="Pinto D."/>
            <person name="Vollmers J."/>
            <person name="Rivas-Marin E."/>
            <person name="Kohn T."/>
            <person name="Peeters S.H."/>
            <person name="Heuer A."/>
            <person name="Rast P."/>
            <person name="Oberbeckmann S."/>
            <person name="Bunk B."/>
            <person name="Jeske O."/>
            <person name="Meyerdierks A."/>
            <person name="Storesund J.E."/>
            <person name="Kallscheuer N."/>
            <person name="Luecker S."/>
            <person name="Lage O.M."/>
            <person name="Pohl T."/>
            <person name="Merkel B.J."/>
            <person name="Hornburger P."/>
            <person name="Mueller R.-W."/>
            <person name="Bruemmer F."/>
            <person name="Labrenz M."/>
            <person name="Spormann A.M."/>
            <person name="Op den Camp H."/>
            <person name="Overmann J."/>
            <person name="Amann R."/>
            <person name="Jetten M.S.M."/>
            <person name="Mascher T."/>
            <person name="Medema M.H."/>
            <person name="Devos D.P."/>
            <person name="Kaster A.-K."/>
            <person name="Ovreas L."/>
            <person name="Rohde M."/>
            <person name="Galperin M.Y."/>
            <person name="Jogler C."/>
        </authorList>
    </citation>
    <scope>NUCLEOTIDE SEQUENCE [LARGE SCALE GENOMIC DNA]</scope>
    <source>
        <strain evidence="2 3">HG66A1</strain>
    </source>
</reference>
<gene>
    <name evidence="2" type="ORF">HG66A1_22190</name>
</gene>
<sequence length="90" mass="10377">MKLYQKIMAIVVSVPLVIFICGVPPVLLNYLFREFESVRTDGIRETGPIGSAPFVLFAIFILIVFVILTAVLVISLSRVIMYYFDRYWNR</sequence>
<evidence type="ECO:0000256" key="1">
    <source>
        <dbReference type="SAM" id="Phobius"/>
    </source>
</evidence>
<keyword evidence="1" id="KW-0812">Transmembrane</keyword>
<proteinExistence type="predicted"/>
<dbReference type="AlphaFoldDB" id="A0A517PM40"/>
<protein>
    <submittedName>
        <fullName evidence="2">Uncharacterized protein</fullName>
    </submittedName>
</protein>
<feature type="transmembrane region" description="Helical" evidence="1">
    <location>
        <begin position="52"/>
        <end position="84"/>
    </location>
</feature>
<organism evidence="2 3">
    <name type="scientific">Gimesia chilikensis</name>
    <dbReference type="NCBI Taxonomy" id="2605989"/>
    <lineage>
        <taxon>Bacteria</taxon>
        <taxon>Pseudomonadati</taxon>
        <taxon>Planctomycetota</taxon>
        <taxon>Planctomycetia</taxon>
        <taxon>Planctomycetales</taxon>
        <taxon>Planctomycetaceae</taxon>
        <taxon>Gimesia</taxon>
    </lineage>
</organism>
<keyword evidence="1" id="KW-1133">Transmembrane helix</keyword>
<dbReference type="EMBL" id="CP036266">
    <property type="protein sequence ID" value="QDT20433.1"/>
    <property type="molecule type" value="Genomic_DNA"/>
</dbReference>
<evidence type="ECO:0000313" key="3">
    <source>
        <dbReference type="Proteomes" id="UP000320421"/>
    </source>
</evidence>
<evidence type="ECO:0000313" key="2">
    <source>
        <dbReference type="EMBL" id="QDT20433.1"/>
    </source>
</evidence>
<name>A0A517PM40_9PLAN</name>